<evidence type="ECO:0000256" key="2">
    <source>
        <dbReference type="ARBA" id="ARBA00022723"/>
    </source>
</evidence>
<keyword evidence="1 7" id="KW-0436">Ligase</keyword>
<evidence type="ECO:0000256" key="4">
    <source>
        <dbReference type="ARBA" id="ARBA00022833"/>
    </source>
</evidence>
<name>A0A973A9S1_9GAMM</name>
<evidence type="ECO:0000313" key="9">
    <source>
        <dbReference type="EMBL" id="NQV66495.1"/>
    </source>
</evidence>
<dbReference type="Gene3D" id="3.40.50.620">
    <property type="entry name" value="HUPs"/>
    <property type="match status" value="1"/>
</dbReference>
<feature type="non-terminal residue" evidence="9">
    <location>
        <position position="233"/>
    </location>
</feature>
<protein>
    <submittedName>
        <fullName evidence="9">tRNA glutamyl-Q(34) synthetase GluQRS</fullName>
        <ecNumber evidence="9">6.1.1.-</ecNumber>
    </submittedName>
</protein>
<dbReference type="GO" id="GO:0005829">
    <property type="term" value="C:cytosol"/>
    <property type="evidence" value="ECO:0007669"/>
    <property type="project" value="TreeGrafter"/>
</dbReference>
<keyword evidence="2" id="KW-0479">Metal-binding</keyword>
<dbReference type="InterPro" id="IPR022380">
    <property type="entry name" value="Glu-Q_tRNA(Asp)_Synthase"/>
</dbReference>
<dbReference type="InterPro" id="IPR014729">
    <property type="entry name" value="Rossmann-like_a/b/a_fold"/>
</dbReference>
<evidence type="ECO:0000256" key="1">
    <source>
        <dbReference type="ARBA" id="ARBA00022598"/>
    </source>
</evidence>
<dbReference type="GO" id="GO:0004818">
    <property type="term" value="F:glutamate-tRNA ligase activity"/>
    <property type="evidence" value="ECO:0007669"/>
    <property type="project" value="TreeGrafter"/>
</dbReference>
<dbReference type="Pfam" id="PF00749">
    <property type="entry name" value="tRNA-synt_1c"/>
    <property type="match status" value="2"/>
</dbReference>
<dbReference type="PANTHER" id="PTHR43311:SF1">
    <property type="entry name" value="GLUTAMYL-Q TRNA(ASP) SYNTHETASE"/>
    <property type="match status" value="1"/>
</dbReference>
<dbReference type="PRINTS" id="PR00987">
    <property type="entry name" value="TRNASYNTHGLU"/>
</dbReference>
<dbReference type="Proteomes" id="UP000754644">
    <property type="component" value="Unassembled WGS sequence"/>
</dbReference>
<dbReference type="InterPro" id="IPR000924">
    <property type="entry name" value="Glu/Gln-tRNA-synth"/>
</dbReference>
<reference evidence="9" key="1">
    <citation type="submission" date="2020-05" db="EMBL/GenBank/DDBJ databases">
        <title>Sulfur intermediates as new biogeochemical hubs in an aquatic model microbial ecosystem.</title>
        <authorList>
            <person name="Vigneron A."/>
        </authorList>
    </citation>
    <scope>NUCLEOTIDE SEQUENCE</scope>
    <source>
        <strain evidence="9">Bin.250</strain>
    </source>
</reference>
<dbReference type="PANTHER" id="PTHR43311">
    <property type="entry name" value="GLUTAMATE--TRNA LIGASE"/>
    <property type="match status" value="1"/>
</dbReference>
<evidence type="ECO:0000256" key="5">
    <source>
        <dbReference type="ARBA" id="ARBA00022840"/>
    </source>
</evidence>
<accession>A0A973A9S1</accession>
<evidence type="ECO:0000256" key="3">
    <source>
        <dbReference type="ARBA" id="ARBA00022741"/>
    </source>
</evidence>
<dbReference type="NCBIfam" id="NF004314">
    <property type="entry name" value="PRK05710.1-3"/>
    <property type="match status" value="1"/>
</dbReference>
<gene>
    <name evidence="9" type="primary">gluQRS</name>
    <name evidence="9" type="ORF">HQ497_14125</name>
</gene>
<proteinExistence type="inferred from homology"/>
<dbReference type="NCBIfam" id="TIGR03838">
    <property type="entry name" value="queuosine_YadB"/>
    <property type="match status" value="1"/>
</dbReference>
<dbReference type="InterPro" id="IPR049940">
    <property type="entry name" value="GluQ/Sye"/>
</dbReference>
<dbReference type="AlphaFoldDB" id="A0A973A9S1"/>
<feature type="domain" description="Glutamyl/glutaminyl-tRNA synthetase class Ib catalytic" evidence="8">
    <location>
        <begin position="128"/>
        <end position="231"/>
    </location>
</feature>
<comment type="caution">
    <text evidence="9">The sequence shown here is derived from an EMBL/GenBank/DDBJ whole genome shotgun (WGS) entry which is preliminary data.</text>
</comment>
<dbReference type="SUPFAM" id="SSF52374">
    <property type="entry name" value="Nucleotidylyl transferase"/>
    <property type="match status" value="1"/>
</dbReference>
<dbReference type="GO" id="GO:0006400">
    <property type="term" value="P:tRNA modification"/>
    <property type="evidence" value="ECO:0007669"/>
    <property type="project" value="InterPro"/>
</dbReference>
<sequence length="233" mass="25953">MSQTQRYIGRFAPSPTGPLHFGSIVVALAGWLEARQNQGLWLLRIEDLDPPRERPDATAQIMSQLESLGLHWNGTPLFQSQRLDAYQTALDTLKDQLEVYPCTCSRRDLPPIYPGTCRSRPFAPSIPAHSIRFRVPPAVVAIDDRIQGRLIAKLPLDVGDFIIKRKDGYIAYQLAVTVDDAYQNISHVIRGSDLLDSSPKQACLGAALRYPPVNYAHIPLLVDRQGLKLSKSS</sequence>
<dbReference type="GO" id="GO:0008270">
    <property type="term" value="F:zinc ion binding"/>
    <property type="evidence" value="ECO:0007669"/>
    <property type="project" value="InterPro"/>
</dbReference>
<organism evidence="9 10">
    <name type="scientific">SAR86 cluster bacterium</name>
    <dbReference type="NCBI Taxonomy" id="2030880"/>
    <lineage>
        <taxon>Bacteria</taxon>
        <taxon>Pseudomonadati</taxon>
        <taxon>Pseudomonadota</taxon>
        <taxon>Gammaproteobacteria</taxon>
        <taxon>SAR86 cluster</taxon>
    </lineage>
</organism>
<dbReference type="InterPro" id="IPR020058">
    <property type="entry name" value="Glu/Gln-tRNA-synth_Ib_cat-dom"/>
</dbReference>
<keyword evidence="3 7" id="KW-0547">Nucleotide-binding</keyword>
<keyword evidence="6 7" id="KW-0030">Aminoacyl-tRNA synthetase</keyword>
<dbReference type="EC" id="6.1.1.-" evidence="9"/>
<evidence type="ECO:0000256" key="6">
    <source>
        <dbReference type="ARBA" id="ARBA00023146"/>
    </source>
</evidence>
<keyword evidence="5 7" id="KW-0067">ATP-binding</keyword>
<comment type="similarity">
    <text evidence="7">Belongs to the class-I aminoacyl-tRNA synthetase family.</text>
</comment>
<dbReference type="GO" id="GO:0006424">
    <property type="term" value="P:glutamyl-tRNA aminoacylation"/>
    <property type="evidence" value="ECO:0007669"/>
    <property type="project" value="InterPro"/>
</dbReference>
<feature type="domain" description="Glutamyl/glutaminyl-tRNA synthetase class Ib catalytic" evidence="8">
    <location>
        <begin position="10"/>
        <end position="106"/>
    </location>
</feature>
<keyword evidence="7" id="KW-0648">Protein biosynthesis</keyword>
<evidence type="ECO:0000259" key="8">
    <source>
        <dbReference type="Pfam" id="PF00749"/>
    </source>
</evidence>
<dbReference type="GO" id="GO:0005524">
    <property type="term" value="F:ATP binding"/>
    <property type="evidence" value="ECO:0007669"/>
    <property type="project" value="UniProtKB-KW"/>
</dbReference>
<keyword evidence="4" id="KW-0862">Zinc</keyword>
<dbReference type="EMBL" id="JABMOJ010000528">
    <property type="protein sequence ID" value="NQV66495.1"/>
    <property type="molecule type" value="Genomic_DNA"/>
</dbReference>
<evidence type="ECO:0000313" key="10">
    <source>
        <dbReference type="Proteomes" id="UP000754644"/>
    </source>
</evidence>
<evidence type="ECO:0000256" key="7">
    <source>
        <dbReference type="RuleBase" id="RU363037"/>
    </source>
</evidence>